<keyword evidence="3" id="KW-1185">Reference proteome</keyword>
<comment type="caution">
    <text evidence="2">The sequence shown here is derived from an EMBL/GenBank/DDBJ whole genome shotgun (WGS) entry which is preliminary data.</text>
</comment>
<evidence type="ECO:0000313" key="2">
    <source>
        <dbReference type="EMBL" id="KAJ8423256.1"/>
    </source>
</evidence>
<feature type="compositionally biased region" description="Pro residues" evidence="1">
    <location>
        <begin position="94"/>
        <end position="106"/>
    </location>
</feature>
<reference evidence="2" key="1">
    <citation type="submission" date="2022-04" db="EMBL/GenBank/DDBJ databases">
        <title>Carnegiea gigantea Genome sequencing and assembly v2.</title>
        <authorList>
            <person name="Copetti D."/>
            <person name="Sanderson M.J."/>
            <person name="Burquez A."/>
            <person name="Wojciechowski M.F."/>
        </authorList>
    </citation>
    <scope>NUCLEOTIDE SEQUENCE</scope>
    <source>
        <strain evidence="2">SGP5-SGP5p</strain>
        <tissue evidence="2">Aerial part</tissue>
    </source>
</reference>
<name>A0A9Q1GQ26_9CARY</name>
<evidence type="ECO:0000256" key="1">
    <source>
        <dbReference type="SAM" id="MobiDB-lite"/>
    </source>
</evidence>
<proteinExistence type="predicted"/>
<dbReference type="EMBL" id="JAKOGI010002012">
    <property type="protein sequence ID" value="KAJ8423256.1"/>
    <property type="molecule type" value="Genomic_DNA"/>
</dbReference>
<gene>
    <name evidence="2" type="ORF">Cgig2_001992</name>
</gene>
<evidence type="ECO:0000313" key="3">
    <source>
        <dbReference type="Proteomes" id="UP001153076"/>
    </source>
</evidence>
<dbReference type="AlphaFoldDB" id="A0A9Q1GQ26"/>
<feature type="compositionally biased region" description="Polar residues" evidence="1">
    <location>
        <begin position="47"/>
        <end position="90"/>
    </location>
</feature>
<sequence>MANTRGGQTPKRARQASKSKELGSSAPAKRRSHCIAAGASKRACKPVTQTTVTIPDSPSISGQSSDNSAFTQSAVAPSLPTQHSSPVHEQSSPPTSPSPPPPPCLPPHRLLHQFPETKTTTNGVFFESIVKSVKITFNRTVLESMFGLKFIDTALHNLSRKLPNTASAPAIADTLTELKDDYA</sequence>
<organism evidence="2 3">
    <name type="scientific">Carnegiea gigantea</name>
    <dbReference type="NCBI Taxonomy" id="171969"/>
    <lineage>
        <taxon>Eukaryota</taxon>
        <taxon>Viridiplantae</taxon>
        <taxon>Streptophyta</taxon>
        <taxon>Embryophyta</taxon>
        <taxon>Tracheophyta</taxon>
        <taxon>Spermatophyta</taxon>
        <taxon>Magnoliopsida</taxon>
        <taxon>eudicotyledons</taxon>
        <taxon>Gunneridae</taxon>
        <taxon>Pentapetalae</taxon>
        <taxon>Caryophyllales</taxon>
        <taxon>Cactineae</taxon>
        <taxon>Cactaceae</taxon>
        <taxon>Cactoideae</taxon>
        <taxon>Echinocereeae</taxon>
        <taxon>Carnegiea</taxon>
    </lineage>
</organism>
<dbReference type="Proteomes" id="UP001153076">
    <property type="component" value="Unassembled WGS sequence"/>
</dbReference>
<feature type="region of interest" description="Disordered" evidence="1">
    <location>
        <begin position="1"/>
        <end position="110"/>
    </location>
</feature>
<accession>A0A9Q1GQ26</accession>
<protein>
    <submittedName>
        <fullName evidence="2">Uncharacterized protein</fullName>
    </submittedName>
</protein>